<name>A0A844F8A4_CLOSV</name>
<reference evidence="2 3" key="1">
    <citation type="submission" date="2019-08" db="EMBL/GenBank/DDBJ databases">
        <title>In-depth cultivation of the pig gut microbiome towards novel bacterial diversity and tailored functional studies.</title>
        <authorList>
            <person name="Wylensek D."/>
            <person name="Hitch T.C.A."/>
            <person name="Clavel T."/>
        </authorList>
    </citation>
    <scope>NUCLEOTIDE SEQUENCE [LARGE SCALE GENOMIC DNA]</scope>
    <source>
        <strain evidence="2 3">BL-389-WT-3D</strain>
    </source>
</reference>
<feature type="transmembrane region" description="Helical" evidence="1">
    <location>
        <begin position="62"/>
        <end position="81"/>
    </location>
</feature>
<evidence type="ECO:0000313" key="3">
    <source>
        <dbReference type="Proteomes" id="UP000462363"/>
    </source>
</evidence>
<gene>
    <name evidence="2" type="ORF">FYJ37_04955</name>
</gene>
<sequence>MRKALEKELAAALKAKLPENTNEHKEQMLESIRRMQALDQRGRKIGFVRFLLRQVLFLGKRLWAMQGLMAMAVFAVLYSTLDGNLSYLGIRHIPAMLGGLAVSQIMMAVPFMQRSFQYRMYEIEASTRLSYTSLIMANMILMAAGSMAVFSICAALIANGLKMSGMDMALYFLLPFLVAGSGCFWILNRSGKSGNQDVGTGICEGYCAGLMVALLLLAKAMPQVYETMAAWRIAILIMLPAAAVSVYCIIRQSSPERSAYEIRNL</sequence>
<dbReference type="AlphaFoldDB" id="A0A844F8A4"/>
<organism evidence="2 3">
    <name type="scientific">Clostridium scindens (strain JCM 10418 / VPI 12708)</name>
    <dbReference type="NCBI Taxonomy" id="29347"/>
    <lineage>
        <taxon>Bacteria</taxon>
        <taxon>Bacillati</taxon>
        <taxon>Bacillota</taxon>
        <taxon>Clostridia</taxon>
        <taxon>Lachnospirales</taxon>
        <taxon>Lachnospiraceae</taxon>
    </lineage>
</organism>
<keyword evidence="1" id="KW-0812">Transmembrane</keyword>
<dbReference type="RefSeq" id="WP_154322548.1">
    <property type="nucleotide sequence ID" value="NZ_AP024846.1"/>
</dbReference>
<feature type="transmembrane region" description="Helical" evidence="1">
    <location>
        <begin position="93"/>
        <end position="112"/>
    </location>
</feature>
<keyword evidence="1" id="KW-1133">Transmembrane helix</keyword>
<dbReference type="EMBL" id="VUMB01000008">
    <property type="protein sequence ID" value="MSS39717.1"/>
    <property type="molecule type" value="Genomic_DNA"/>
</dbReference>
<feature type="transmembrane region" description="Helical" evidence="1">
    <location>
        <begin position="133"/>
        <end position="157"/>
    </location>
</feature>
<evidence type="ECO:0000313" key="2">
    <source>
        <dbReference type="EMBL" id="MSS39717.1"/>
    </source>
</evidence>
<evidence type="ECO:0000256" key="1">
    <source>
        <dbReference type="SAM" id="Phobius"/>
    </source>
</evidence>
<feature type="transmembrane region" description="Helical" evidence="1">
    <location>
        <begin position="230"/>
        <end position="250"/>
    </location>
</feature>
<feature type="transmembrane region" description="Helical" evidence="1">
    <location>
        <begin position="199"/>
        <end position="218"/>
    </location>
</feature>
<keyword evidence="1" id="KW-0472">Membrane</keyword>
<proteinExistence type="predicted"/>
<feature type="transmembrane region" description="Helical" evidence="1">
    <location>
        <begin position="169"/>
        <end position="187"/>
    </location>
</feature>
<accession>A0A844F8A4</accession>
<comment type="caution">
    <text evidence="2">The sequence shown here is derived from an EMBL/GenBank/DDBJ whole genome shotgun (WGS) entry which is preliminary data.</text>
</comment>
<dbReference type="Proteomes" id="UP000462363">
    <property type="component" value="Unassembled WGS sequence"/>
</dbReference>
<protein>
    <submittedName>
        <fullName evidence="2">Uncharacterized protein</fullName>
    </submittedName>
</protein>